<evidence type="ECO:0000256" key="2">
    <source>
        <dbReference type="ARBA" id="ARBA00022729"/>
    </source>
</evidence>
<keyword evidence="2 3" id="KW-0732">Signal</keyword>
<reference evidence="5" key="1">
    <citation type="submission" date="2017-08" db="EMBL/GenBank/DDBJ databases">
        <authorList>
            <person name="Varghese N."/>
            <person name="Submissions S."/>
        </authorList>
    </citation>
    <scope>NUCLEOTIDE SEQUENCE [LARGE SCALE GENOMIC DNA]</scope>
    <source>
        <strain evidence="5">JA234</strain>
    </source>
</reference>
<proteinExistence type="inferred from homology"/>
<dbReference type="InterPro" id="IPR007428">
    <property type="entry name" value="MlaA"/>
</dbReference>
<organism evidence="4 5">
    <name type="scientific">Cereibacter ovatus</name>
    <dbReference type="NCBI Taxonomy" id="439529"/>
    <lineage>
        <taxon>Bacteria</taxon>
        <taxon>Pseudomonadati</taxon>
        <taxon>Pseudomonadota</taxon>
        <taxon>Alphaproteobacteria</taxon>
        <taxon>Rhodobacterales</taxon>
        <taxon>Paracoccaceae</taxon>
        <taxon>Cereibacter</taxon>
    </lineage>
</organism>
<dbReference type="EMBL" id="OAOQ01000002">
    <property type="protein sequence ID" value="SNX68945.1"/>
    <property type="molecule type" value="Genomic_DNA"/>
</dbReference>
<sequence>MSVKNPLLTLGGCRIATRCVLLSLLGAFVSACAGTAGPSQAINDPDEAHNRQIHEFNKGVDRAILRPASRAYSVLPDPVERGVSNVAGNLDLPGDVVNSLLQGRPVAALENTARFAVNTTIGIGGLFDPARAMGLDGRQTDFGETLHVWGVSEGVYGEVPFLGPKTERDLVGTVVDVAMNPVRMILPTPERTYATAIKAGSKLGDRARYSDTIDSVLYESADSYAQTRLTHLQNRRFALGQNGGADDAFIDPYAADPYEDFDAR</sequence>
<dbReference type="GO" id="GO:0016020">
    <property type="term" value="C:membrane"/>
    <property type="evidence" value="ECO:0007669"/>
    <property type="project" value="InterPro"/>
</dbReference>
<dbReference type="Pfam" id="PF04333">
    <property type="entry name" value="MlaA"/>
    <property type="match status" value="1"/>
</dbReference>
<evidence type="ECO:0000256" key="3">
    <source>
        <dbReference type="SAM" id="SignalP"/>
    </source>
</evidence>
<feature type="chain" id="PRO_5013261609" evidence="3">
    <location>
        <begin position="34"/>
        <end position="264"/>
    </location>
</feature>
<dbReference type="PRINTS" id="PR01805">
    <property type="entry name" value="VACJLIPOPROT"/>
</dbReference>
<comment type="similarity">
    <text evidence="1">Belongs to the MlaA family.</text>
</comment>
<keyword evidence="4" id="KW-0449">Lipoprotein</keyword>
<dbReference type="Proteomes" id="UP000219467">
    <property type="component" value="Unassembled WGS sequence"/>
</dbReference>
<name>A0A285CNF5_9RHOB</name>
<dbReference type="GO" id="GO:0120010">
    <property type="term" value="P:intermembrane phospholipid transfer"/>
    <property type="evidence" value="ECO:0007669"/>
    <property type="project" value="TreeGrafter"/>
</dbReference>
<dbReference type="PANTHER" id="PTHR30035">
    <property type="entry name" value="LIPOPROTEIN VACJ-RELATED"/>
    <property type="match status" value="1"/>
</dbReference>
<evidence type="ECO:0000313" key="4">
    <source>
        <dbReference type="EMBL" id="SNX68945.1"/>
    </source>
</evidence>
<dbReference type="AlphaFoldDB" id="A0A285CNF5"/>
<gene>
    <name evidence="4" type="ORF">SAMN05878503_102385</name>
</gene>
<dbReference type="PROSITE" id="PS51257">
    <property type="entry name" value="PROKAR_LIPOPROTEIN"/>
    <property type="match status" value="1"/>
</dbReference>
<dbReference type="PANTHER" id="PTHR30035:SF3">
    <property type="entry name" value="INTERMEMBRANE PHOSPHOLIPID TRANSPORT SYSTEM LIPOPROTEIN MLAA"/>
    <property type="match status" value="1"/>
</dbReference>
<keyword evidence="5" id="KW-1185">Reference proteome</keyword>
<accession>A0A285CNF5</accession>
<dbReference type="RefSeq" id="WP_097029397.1">
    <property type="nucleotide sequence ID" value="NZ_OAOQ01000002.1"/>
</dbReference>
<dbReference type="OrthoDB" id="9785326at2"/>
<evidence type="ECO:0000256" key="1">
    <source>
        <dbReference type="ARBA" id="ARBA00010634"/>
    </source>
</evidence>
<evidence type="ECO:0000313" key="5">
    <source>
        <dbReference type="Proteomes" id="UP000219467"/>
    </source>
</evidence>
<feature type="signal peptide" evidence="3">
    <location>
        <begin position="1"/>
        <end position="33"/>
    </location>
</feature>
<protein>
    <submittedName>
        <fullName evidence="4">Phospholipid-binding lipoprotein MlaA</fullName>
    </submittedName>
</protein>